<evidence type="ECO:0000313" key="2">
    <source>
        <dbReference type="Proteomes" id="UP000505377"/>
    </source>
</evidence>
<accession>A0A6M6JEB2</accession>
<dbReference type="AlphaFoldDB" id="A0A6M6JEB2"/>
<dbReference type="EMBL" id="CP053564">
    <property type="protein sequence ID" value="QJY45395.1"/>
    <property type="molecule type" value="Genomic_DNA"/>
</dbReference>
<dbReference type="Proteomes" id="UP000505377">
    <property type="component" value="Chromosome"/>
</dbReference>
<dbReference type="RefSeq" id="WP_172155383.1">
    <property type="nucleotide sequence ID" value="NZ_CP053564.1"/>
</dbReference>
<dbReference type="SUPFAM" id="SSF56601">
    <property type="entry name" value="beta-lactamase/transpeptidase-like"/>
    <property type="match status" value="1"/>
</dbReference>
<keyword evidence="2" id="KW-1185">Reference proteome</keyword>
<name>A0A6M6JEB2_9PSEU</name>
<organism evidence="1 2">
    <name type="scientific">Pseudonocardia broussonetiae</name>
    <dbReference type="NCBI Taxonomy" id="2736640"/>
    <lineage>
        <taxon>Bacteria</taxon>
        <taxon>Bacillati</taxon>
        <taxon>Actinomycetota</taxon>
        <taxon>Actinomycetes</taxon>
        <taxon>Pseudonocardiales</taxon>
        <taxon>Pseudonocardiaceae</taxon>
        <taxon>Pseudonocardia</taxon>
    </lineage>
</organism>
<dbReference type="KEGG" id="pbro:HOP40_05840"/>
<protein>
    <recommendedName>
        <fullName evidence="3">Serine hydrolase</fullName>
    </recommendedName>
</protein>
<reference evidence="1 2" key="1">
    <citation type="submission" date="2020-05" db="EMBL/GenBank/DDBJ databases">
        <authorList>
            <person name="Mo P."/>
        </authorList>
    </citation>
    <scope>NUCLEOTIDE SEQUENCE [LARGE SCALE GENOMIC DNA]</scope>
    <source>
        <strain evidence="1 2">Gen01</strain>
    </source>
</reference>
<gene>
    <name evidence="1" type="ORF">HOP40_05840</name>
</gene>
<dbReference type="Gene3D" id="3.40.710.10">
    <property type="entry name" value="DD-peptidase/beta-lactamase superfamily"/>
    <property type="match status" value="1"/>
</dbReference>
<evidence type="ECO:0000313" key="1">
    <source>
        <dbReference type="EMBL" id="QJY45395.1"/>
    </source>
</evidence>
<evidence type="ECO:0008006" key="3">
    <source>
        <dbReference type="Google" id="ProtNLM"/>
    </source>
</evidence>
<proteinExistence type="predicted"/>
<sequence>MTNRARPVAAGGLVAACLAVICLAIPLVAADDRPPSPVAARLVVAPSAGDAEPSADAGSVADGLAVGGLPLPDVAAGLGSIVPAARTGLARAAVEAAQSAAAPATELGVAVLDRVTGETAVGDRGAEPFYTASLSKLVVAVDMLDRRRTEGLVVTQQDLDLVRRALGPSDDGAMNALWTRFDGVGAAARVSAAVGLTGTTAPADPSQWGEMSVPATDYLRLYDHILTGMADADRTFLVDALAAAPATARDGFDQAFGLLDPGVDGPGAPGAAAKQGWMCCFSGQYYLHSAGLVGADERFVVAVLTRVPSSPGWNAARADVTDVAEAAVRALA</sequence>
<dbReference type="InterPro" id="IPR012338">
    <property type="entry name" value="Beta-lactam/transpept-like"/>
</dbReference>
<dbReference type="PROSITE" id="PS51257">
    <property type="entry name" value="PROKAR_LIPOPROTEIN"/>
    <property type="match status" value="1"/>
</dbReference>